<proteinExistence type="predicted"/>
<dbReference type="AlphaFoldDB" id="A0A7S4B1M6"/>
<name>A0A7S4B1M6_CHRCT</name>
<comment type="subcellular location">
    <subcellularLocation>
        <location evidence="1">Nucleus</location>
    </subcellularLocation>
</comment>
<reference evidence="5" key="1">
    <citation type="submission" date="2021-01" db="EMBL/GenBank/DDBJ databases">
        <authorList>
            <person name="Corre E."/>
            <person name="Pelletier E."/>
            <person name="Niang G."/>
            <person name="Scheremetjew M."/>
            <person name="Finn R."/>
            <person name="Kale V."/>
            <person name="Holt S."/>
            <person name="Cochrane G."/>
            <person name="Meng A."/>
            <person name="Brown T."/>
            <person name="Cohen L."/>
        </authorList>
    </citation>
    <scope>NUCLEOTIDE SEQUENCE</scope>
    <source>
        <strain evidence="5">CCMP645</strain>
    </source>
</reference>
<evidence type="ECO:0000256" key="2">
    <source>
        <dbReference type="ARBA" id="ARBA00023242"/>
    </source>
</evidence>
<evidence type="ECO:0000313" key="5">
    <source>
        <dbReference type="EMBL" id="CAE0750933.1"/>
    </source>
</evidence>
<evidence type="ECO:0000259" key="4">
    <source>
        <dbReference type="Pfam" id="PF25879"/>
    </source>
</evidence>
<feature type="region of interest" description="Disordered" evidence="3">
    <location>
        <begin position="18"/>
        <end position="52"/>
    </location>
</feature>
<dbReference type="InterPro" id="IPR058719">
    <property type="entry name" value="WHD_LYAR"/>
</dbReference>
<evidence type="ECO:0000256" key="3">
    <source>
        <dbReference type="SAM" id="MobiDB-lite"/>
    </source>
</evidence>
<dbReference type="Pfam" id="PF25879">
    <property type="entry name" value="WHD_LYAR"/>
    <property type="match status" value="1"/>
</dbReference>
<accession>A0A7S4B1M6</accession>
<dbReference type="EMBL" id="HBIZ01006147">
    <property type="protein sequence ID" value="CAE0750933.1"/>
    <property type="molecule type" value="Transcribed_RNA"/>
</dbReference>
<organism evidence="5">
    <name type="scientific">Chrysotila carterae</name>
    <name type="common">Marine alga</name>
    <name type="synonym">Syracosphaera carterae</name>
    <dbReference type="NCBI Taxonomy" id="13221"/>
    <lineage>
        <taxon>Eukaryota</taxon>
        <taxon>Haptista</taxon>
        <taxon>Haptophyta</taxon>
        <taxon>Prymnesiophyceae</taxon>
        <taxon>Isochrysidales</taxon>
        <taxon>Isochrysidaceae</taxon>
        <taxon>Chrysotila</taxon>
    </lineage>
</organism>
<feature type="domain" description="Cell growth-regulating nucleolar protein-like winged helix" evidence="4">
    <location>
        <begin position="135"/>
        <end position="196"/>
    </location>
</feature>
<gene>
    <name evidence="5" type="ORF">PCAR00345_LOCUS3518</name>
</gene>
<evidence type="ECO:0000256" key="1">
    <source>
        <dbReference type="ARBA" id="ARBA00004123"/>
    </source>
</evidence>
<protein>
    <recommendedName>
        <fullName evidence="4">Cell growth-regulating nucleolar protein-like winged helix domain-containing protein</fullName>
    </recommendedName>
</protein>
<keyword evidence="2" id="KW-0539">Nucleus</keyword>
<sequence>MASEADLLKLHAQLESSASARGGGGLGFEKMSGKRKDGQTKASKLLQKQQKREFASTTAGAIAAGHWDPWARPVEFKMKAANTRAGGLYSMFVQGGTMGGTIKDVPNKAKKKDDKKDLRKDIQAAGDAGENSPVNFKWKHHIKATLQQAENRELPFKEVRKLVLKDYKTTVGATKFQKDDCRKEFKRKVAEMATVEKAGGMLRFRAGRND</sequence>